<dbReference type="InterPro" id="IPR005467">
    <property type="entry name" value="His_kinase_dom"/>
</dbReference>
<dbReference type="PRINTS" id="PR00344">
    <property type="entry name" value="BCTRLSENSOR"/>
</dbReference>
<comment type="caution">
    <text evidence="10">The sequence shown here is derived from an EMBL/GenBank/DDBJ whole genome shotgun (WGS) entry which is preliminary data.</text>
</comment>
<evidence type="ECO:0000256" key="2">
    <source>
        <dbReference type="ARBA" id="ARBA00012438"/>
    </source>
</evidence>
<dbReference type="InterPro" id="IPR018984">
    <property type="entry name" value="Histidine_kinase_N"/>
</dbReference>
<evidence type="ECO:0000259" key="9">
    <source>
        <dbReference type="PROSITE" id="PS50109"/>
    </source>
</evidence>
<dbReference type="AlphaFoldDB" id="A0A5D4KE12"/>
<keyword evidence="7" id="KW-0067">ATP-binding</keyword>
<evidence type="ECO:0000256" key="3">
    <source>
        <dbReference type="ARBA" id="ARBA00022553"/>
    </source>
</evidence>
<dbReference type="GO" id="GO:0000155">
    <property type="term" value="F:phosphorelay sensor kinase activity"/>
    <property type="evidence" value="ECO:0007669"/>
    <property type="project" value="InterPro"/>
</dbReference>
<dbReference type="Gene3D" id="1.10.490.70">
    <property type="entry name" value="Histidine kinase N-terminal domain"/>
    <property type="match status" value="1"/>
</dbReference>
<dbReference type="InterPro" id="IPR003594">
    <property type="entry name" value="HATPase_dom"/>
</dbReference>
<keyword evidence="5" id="KW-0547">Nucleotide-binding</keyword>
<dbReference type="EC" id="2.7.13.3" evidence="2"/>
<name>A0A5D4KE12_9BACI</name>
<evidence type="ECO:0000313" key="11">
    <source>
        <dbReference type="Proteomes" id="UP000323317"/>
    </source>
</evidence>
<dbReference type="Proteomes" id="UP000323317">
    <property type="component" value="Unassembled WGS sequence"/>
</dbReference>
<dbReference type="InterPro" id="IPR004358">
    <property type="entry name" value="Sig_transdc_His_kin-like_C"/>
</dbReference>
<keyword evidence="8" id="KW-0902">Two-component regulatory system</keyword>
<dbReference type="Pfam" id="PF00512">
    <property type="entry name" value="HisKA"/>
    <property type="match status" value="1"/>
</dbReference>
<comment type="catalytic activity">
    <reaction evidence="1">
        <text>ATP + protein L-histidine = ADP + protein N-phospho-L-histidine.</text>
        <dbReference type="EC" id="2.7.13.3"/>
    </reaction>
</comment>
<dbReference type="Pfam" id="PF02518">
    <property type="entry name" value="HATPase_c"/>
    <property type="match status" value="1"/>
</dbReference>
<proteinExistence type="predicted"/>
<evidence type="ECO:0000256" key="4">
    <source>
        <dbReference type="ARBA" id="ARBA00022679"/>
    </source>
</evidence>
<dbReference type="SMART" id="SM00388">
    <property type="entry name" value="HisKA"/>
    <property type="match status" value="1"/>
</dbReference>
<keyword evidence="4" id="KW-0808">Transferase</keyword>
<dbReference type="SUPFAM" id="SSF55874">
    <property type="entry name" value="ATPase domain of HSP90 chaperone/DNA topoisomerase II/histidine kinase"/>
    <property type="match status" value="1"/>
</dbReference>
<evidence type="ECO:0000313" key="10">
    <source>
        <dbReference type="EMBL" id="TYR74955.1"/>
    </source>
</evidence>
<evidence type="ECO:0000256" key="5">
    <source>
        <dbReference type="ARBA" id="ARBA00022741"/>
    </source>
</evidence>
<accession>A0A5D4KE12</accession>
<gene>
    <name evidence="10" type="ORF">FZC79_12675</name>
</gene>
<dbReference type="SUPFAM" id="SSF47384">
    <property type="entry name" value="Homodimeric domain of signal transducing histidine kinase"/>
    <property type="match status" value="1"/>
</dbReference>
<evidence type="ECO:0000256" key="6">
    <source>
        <dbReference type="ARBA" id="ARBA00022777"/>
    </source>
</evidence>
<dbReference type="CDD" id="cd00075">
    <property type="entry name" value="HATPase"/>
    <property type="match status" value="1"/>
</dbReference>
<protein>
    <recommendedName>
        <fullName evidence="2">histidine kinase</fullName>
        <ecNumber evidence="2">2.7.13.3</ecNumber>
    </recommendedName>
</protein>
<evidence type="ECO:0000256" key="1">
    <source>
        <dbReference type="ARBA" id="ARBA00000085"/>
    </source>
</evidence>
<dbReference type="SMART" id="SM00387">
    <property type="entry name" value="HATPase_c"/>
    <property type="match status" value="1"/>
</dbReference>
<dbReference type="InterPro" id="IPR036097">
    <property type="entry name" value="HisK_dim/P_sf"/>
</dbReference>
<dbReference type="Gene3D" id="3.30.565.10">
    <property type="entry name" value="Histidine kinase-like ATPase, C-terminal domain"/>
    <property type="match status" value="1"/>
</dbReference>
<dbReference type="CDD" id="cd00082">
    <property type="entry name" value="HisKA"/>
    <property type="match status" value="1"/>
</dbReference>
<feature type="domain" description="Histidine kinase" evidence="9">
    <location>
        <begin position="165"/>
        <end position="370"/>
    </location>
</feature>
<dbReference type="InterPro" id="IPR003661">
    <property type="entry name" value="HisK_dim/P_dom"/>
</dbReference>
<dbReference type="GO" id="GO:0005524">
    <property type="term" value="F:ATP binding"/>
    <property type="evidence" value="ECO:0007669"/>
    <property type="project" value="UniProtKB-KW"/>
</dbReference>
<keyword evidence="6" id="KW-0418">Kinase</keyword>
<dbReference type="InterPro" id="IPR036890">
    <property type="entry name" value="HATPase_C_sf"/>
</dbReference>
<dbReference type="PANTHER" id="PTHR43065">
    <property type="entry name" value="SENSOR HISTIDINE KINASE"/>
    <property type="match status" value="1"/>
</dbReference>
<keyword evidence="3" id="KW-0597">Phosphoprotein</keyword>
<dbReference type="RefSeq" id="WP_148947170.1">
    <property type="nucleotide sequence ID" value="NZ_VTEH01000009.1"/>
</dbReference>
<dbReference type="PANTHER" id="PTHR43065:SF10">
    <property type="entry name" value="PEROXIDE STRESS-ACTIVATED HISTIDINE KINASE MAK3"/>
    <property type="match status" value="1"/>
</dbReference>
<dbReference type="PROSITE" id="PS50109">
    <property type="entry name" value="HIS_KIN"/>
    <property type="match status" value="1"/>
</dbReference>
<sequence>MSPVKKEVINFFIDHKAEILKGWTDQLSPSDSNFTKEQIIDHGLQVFEKFIEGFHLPQTDLDPYVQEEAYRIAKKRLEAETNIGEFVYNLNLGRSEVLKHLGGLSSEWADLQRIINKINFFFDKFTYYTVSHYSHMKDQIIKEKEQYIDSHHEDRLSLLGKMTSSFVHEFRNPLTSINGFIQLLKADNPNLSYLDIISSELDQLNFRISQFLLLSKKSSVMTEKTSFSLNGLITEALAFLYPRILEVNVTIIKNFEEEFEMMGWKEEFRQVLINIIFNAIDVLSTREADPRIWIDTTLQGSSFCLTITNNGDKIPDEILSSIFEPFVTSKKDGTGLGLFICNEIVEKHGGKLTCHSTDESTSFIITLSAK</sequence>
<dbReference type="EMBL" id="VTEH01000009">
    <property type="protein sequence ID" value="TYR74955.1"/>
    <property type="molecule type" value="Genomic_DNA"/>
</dbReference>
<dbReference type="Pfam" id="PF09385">
    <property type="entry name" value="HisK_N"/>
    <property type="match status" value="1"/>
</dbReference>
<reference evidence="10 11" key="1">
    <citation type="submission" date="2019-08" db="EMBL/GenBank/DDBJ databases">
        <title>Bacillus genomes from the desert of Cuatro Cienegas, Coahuila.</title>
        <authorList>
            <person name="Olmedo-Alvarez G."/>
        </authorList>
    </citation>
    <scope>NUCLEOTIDE SEQUENCE [LARGE SCALE GENOMIC DNA]</scope>
    <source>
        <strain evidence="10 11">CH40_1T</strain>
    </source>
</reference>
<evidence type="ECO:0000256" key="7">
    <source>
        <dbReference type="ARBA" id="ARBA00022840"/>
    </source>
</evidence>
<organism evidence="10 11">
    <name type="scientific">Rossellomorea vietnamensis</name>
    <dbReference type="NCBI Taxonomy" id="218284"/>
    <lineage>
        <taxon>Bacteria</taxon>
        <taxon>Bacillati</taxon>
        <taxon>Bacillota</taxon>
        <taxon>Bacilli</taxon>
        <taxon>Bacillales</taxon>
        <taxon>Bacillaceae</taxon>
        <taxon>Rossellomorea</taxon>
    </lineage>
</organism>
<dbReference type="Gene3D" id="1.10.287.130">
    <property type="match status" value="1"/>
</dbReference>
<evidence type="ECO:0000256" key="8">
    <source>
        <dbReference type="ARBA" id="ARBA00023012"/>
    </source>
</evidence>